<organism evidence="1 2">
    <name type="scientific">Coemansia aciculifera</name>
    <dbReference type="NCBI Taxonomy" id="417176"/>
    <lineage>
        <taxon>Eukaryota</taxon>
        <taxon>Fungi</taxon>
        <taxon>Fungi incertae sedis</taxon>
        <taxon>Zoopagomycota</taxon>
        <taxon>Kickxellomycotina</taxon>
        <taxon>Kickxellomycetes</taxon>
        <taxon>Kickxellales</taxon>
        <taxon>Kickxellaceae</taxon>
        <taxon>Coemansia</taxon>
    </lineage>
</organism>
<gene>
    <name evidence="1" type="ORF">IWW38_006069</name>
</gene>
<name>A0ACC1LTQ2_9FUNG</name>
<evidence type="ECO:0000313" key="2">
    <source>
        <dbReference type="Proteomes" id="UP001139981"/>
    </source>
</evidence>
<comment type="caution">
    <text evidence="1">The sequence shown here is derived from an EMBL/GenBank/DDBJ whole genome shotgun (WGS) entry which is preliminary data.</text>
</comment>
<reference evidence="1" key="1">
    <citation type="submission" date="2022-07" db="EMBL/GenBank/DDBJ databases">
        <title>Phylogenomic reconstructions and comparative analyses of Kickxellomycotina fungi.</title>
        <authorList>
            <person name="Reynolds N.K."/>
            <person name="Stajich J.E."/>
            <person name="Barry K."/>
            <person name="Grigoriev I.V."/>
            <person name="Crous P."/>
            <person name="Smith M.E."/>
        </authorList>
    </citation>
    <scope>NUCLEOTIDE SEQUENCE</scope>
    <source>
        <strain evidence="1">CBS 190363</strain>
    </source>
</reference>
<evidence type="ECO:0000313" key="1">
    <source>
        <dbReference type="EMBL" id="KAJ2879725.1"/>
    </source>
</evidence>
<accession>A0ACC1LTQ2</accession>
<keyword evidence="2" id="KW-1185">Reference proteome</keyword>
<dbReference type="EMBL" id="JANBVB010003252">
    <property type="protein sequence ID" value="KAJ2879725.1"/>
    <property type="molecule type" value="Genomic_DNA"/>
</dbReference>
<feature type="non-terminal residue" evidence="1">
    <location>
        <position position="1"/>
    </location>
</feature>
<proteinExistence type="predicted"/>
<dbReference type="Proteomes" id="UP001139981">
    <property type="component" value="Unassembled WGS sequence"/>
</dbReference>
<sequence length="93" mass="9106">FSLFVAGFAASSIAAPIGLNIPGIVNLDIGGGNGLSLNVLGGLVHASIGGHGKAPRTTHSVAPVATPTPPATPPMTTAPVVHVVPIIPAFPPF</sequence>
<protein>
    <submittedName>
        <fullName evidence="1">Uncharacterized protein</fullName>
    </submittedName>
</protein>